<dbReference type="Proteomes" id="UP000027361">
    <property type="component" value="Unassembled WGS sequence"/>
</dbReference>
<sequence>MADDAASYGSREHMRRRARGSQDTSLSTDGMYRAGQPIGFLAARGTPYEKKYLTKKLGFCCTVMAPPIVLVTLVLALVPIVWAIANHTLHVAQLHVLEANLTSITNTSFPLSLNAQVTKSGIFPATLYFRSPVDVYWRTVPTADEPTGREVHLGQMKLGRVNAAAGHAKVLQNTQFDIIDGEAFREFAKFLITEPEFTWYLRCPNVHAEAFGFLPTFRNYDFKKTTVLKGFDNFHNVKILDFQLPGNDPEGGITAQVLTSMTNPSPFSVQLGSLNLDLYYKDLYLGPAATAGNVNVTSGVNTVLLKSRLISHADNSTALGLLGEVFTGYINGYAVPVVAKGVSTKLANGETIGWLSEGIKALVVQVPLQSPEPINPIKGIDINYLSLVFDKEQPWAPVTYSNALSGAIGLPFGFSLNIIQTSNSINLIYDNTSVALINGAFSNSTTELSLVSAGQTAGTLDLTLPPTRLQLPGDTDGKNQTAHDNFITFQKALIFNNNARVQLQGSSKALTDTPIGRVLLNGIKFDVGSGLTGLDSLTRYPTEITSVDVVGGTSEALQLVVGTTLVNPSNLNLTTGDTSFQLSNEVALGTVTLPNFNLKIGRNDVNATSKFNPNIHPKGLETLNRFISGLNTNLNITGFSGSSDIVSLNSALQPIKLNATLPGLQHSLVQAAHLTVLDTTGITDTIANAVVQLSNPFTSGLTITRISSKVYSHGIFLAQIDTSLNFPAAGKAVTSSPNVPLALNLYPPDIFGALRAFAVQAGLNPAYIDGIVALGGFTLTPATNIGGASITAGNSTAAQKRNVQANEGGAMADLLMSAGSANLGQLQDIEDEATVLDLRGLERPQKRDNMYTNFDLPSYVAAAFKVAKTDLEIVSDAVIGEYGTTLTFAQYNVPLGTDDTLFKLLPVLAQPIVQKIVDGAILNVDRATVINPQQNSFTAALQGALTQAGPFDGTVEFTKGLKVNYQGRLLGQIAMPNISLIGDVGSTLDLTAPFAIADVDFMQQFTTDALHNPTFVWNIAAEGITAHALGISVPNITLSKDVILNGFNGLKGDVVVNSFDLPSNDPAGGIHLTVNATINNPAQVGVQLSRFGTMISSNGTELGPSAAANEFILQALAQTNIPLVGRLQQQTAPEALNVLSTVFTNVVHDQATTLQVAGQYAGPKEVTWLNNAIKTLVIDISLPSVKFQVIKAVSLNQLSLAFTPDTAWAPPTSTVNTTAPFYLPFAFPVDIKQTTGKFIANYNGQDAAVLDVPNVPTKTDIANRILTLAFNNVPFAVYDNAHSTFSQFLADTTAKEAVTFNLHGTASAQTSTAAGVVTISDIPFNVDSTILGLQNFNARPALVSNLDVVHGYPDYLKITLDTALYNPSDITISVGDVNFNTLYTEHVIGQALIKGLQVVPGTNVVPTELDYKPQGSANVAAGQTVLENYIQNISTDAVVAGTRQSTPVSSLQQALAGVALTAAIPPLNKLLVTEAILEVPKNIGQSPIASAAVVLANPFTATLNIEKIDSSPQYNDLTLGRINVDLSKNPIVALGHETTQSQMLPITLNTKPKSLVKLVFELAQATGVSLGPWPPLFQEIFNLPGDASTQVQAYPDSLDTGCHLGNQFDLLGAVLESLKGLKSRIPVASGVHIDQYFTNLNFVQYPVPVKTDETALYLLGPAGAPLIQVIVDQAGLQFTQANATHLTDQGFQVSLRGSLSTNAPANALIEFTEPLQIAWQGKNIAEITLPPICTIPGVGVPNLETTGQLRITNQGAFTEFASFILHNPSFTWTISSDVVVVRALQITYSKVKLKKDISLDVFNGLPGVTVSNFDIYGETANSLLYTTDSKIPSPSALGVELGTATFHISFQGTYLGPASAYDLFLLPKAVTSTVLKGEIVKQTSANDLANVGILFSRFLAGLNSTLTVQGWEVVSPYQSTPIKWLSDAFQTLFLDVALQGKIYEIISSIVISDLTVFVNGPTSDAYNVPTSNNQSIATFANPFMFTLTPVKAGPDIIINFNNVDTAELKLPLDPVKAGTSTGPKDPAQLLLTWTKQRIRSLNNGAFESFFAKLTDTSEAVFDLKGTTSVVANTHIGQLTITGIPINVTSRLDGINSFGHTAPLKDVSVAGSTPSYIKIPLTVGLNNPSHLTIYTREVYIPSKYQGVEIGRAYVAELSLLPGMNEVPTEFRYAPANPNDATAMKVIELYLEPANNGANGGNTPQTAPITIGGVPQTSSPPASPYGSLIPALEGVTADASLPGIGARLVTHIDVFIDLVQSLATNKVQSS</sequence>
<protein>
    <recommendedName>
        <fullName evidence="5">Pre-rRNA processing protein</fullName>
    </recommendedName>
</protein>
<evidence type="ECO:0000313" key="4">
    <source>
        <dbReference type="Proteomes" id="UP000027361"/>
    </source>
</evidence>
<feature type="region of interest" description="Disordered" evidence="1">
    <location>
        <begin position="2195"/>
        <end position="2221"/>
    </location>
</feature>
<organism evidence="3 4">
    <name type="scientific">Tilletiaria anomala (strain ATCC 24038 / CBS 436.72 / UBC 951)</name>
    <dbReference type="NCBI Taxonomy" id="1037660"/>
    <lineage>
        <taxon>Eukaryota</taxon>
        <taxon>Fungi</taxon>
        <taxon>Dikarya</taxon>
        <taxon>Basidiomycota</taxon>
        <taxon>Ustilaginomycotina</taxon>
        <taxon>Exobasidiomycetes</taxon>
        <taxon>Georgefischeriales</taxon>
        <taxon>Tilletiariaceae</taxon>
        <taxon>Tilletiaria</taxon>
    </lineage>
</organism>
<keyword evidence="4" id="KW-1185">Reference proteome</keyword>
<evidence type="ECO:0000256" key="1">
    <source>
        <dbReference type="SAM" id="MobiDB-lite"/>
    </source>
</evidence>
<dbReference type="InParanoid" id="A0A066VK23"/>
<proteinExistence type="predicted"/>
<dbReference type="Pfam" id="PF12505">
    <property type="entry name" value="DUF3712"/>
    <property type="match status" value="6"/>
</dbReference>
<dbReference type="InterPro" id="IPR022185">
    <property type="entry name" value="DUF3712"/>
</dbReference>
<evidence type="ECO:0008006" key="5">
    <source>
        <dbReference type="Google" id="ProtNLM"/>
    </source>
</evidence>
<dbReference type="HOGENOM" id="CLU_000322_0_0_1"/>
<keyword evidence="2" id="KW-0472">Membrane</keyword>
<dbReference type="EMBL" id="JMSN01000073">
    <property type="protein sequence ID" value="KDN42087.1"/>
    <property type="molecule type" value="Genomic_DNA"/>
</dbReference>
<dbReference type="PANTHER" id="PTHR35895">
    <property type="entry name" value="CHROMOSOME 16, WHOLE GENOME SHOTGUN SEQUENCE"/>
    <property type="match status" value="1"/>
</dbReference>
<dbReference type="STRING" id="1037660.A0A066VK23"/>
<comment type="caution">
    <text evidence="3">The sequence shown here is derived from an EMBL/GenBank/DDBJ whole genome shotgun (WGS) entry which is preliminary data.</text>
</comment>
<keyword evidence="2" id="KW-1133">Transmembrane helix</keyword>
<dbReference type="GeneID" id="25262569"/>
<dbReference type="RefSeq" id="XP_013241951.1">
    <property type="nucleotide sequence ID" value="XM_013386497.1"/>
</dbReference>
<evidence type="ECO:0000256" key="2">
    <source>
        <dbReference type="SAM" id="Phobius"/>
    </source>
</evidence>
<reference evidence="3 4" key="1">
    <citation type="submission" date="2014-05" db="EMBL/GenBank/DDBJ databases">
        <title>Draft genome sequence of a rare smut relative, Tilletiaria anomala UBC 951.</title>
        <authorList>
            <consortium name="DOE Joint Genome Institute"/>
            <person name="Toome M."/>
            <person name="Kuo A."/>
            <person name="Henrissat B."/>
            <person name="Lipzen A."/>
            <person name="Tritt A."/>
            <person name="Yoshinaga Y."/>
            <person name="Zane M."/>
            <person name="Barry K."/>
            <person name="Grigoriev I.V."/>
            <person name="Spatafora J.W."/>
            <person name="Aimea M.C."/>
        </authorList>
    </citation>
    <scope>NUCLEOTIDE SEQUENCE [LARGE SCALE GENOMIC DNA]</scope>
    <source>
        <strain evidence="3 4">UBC 951</strain>
    </source>
</reference>
<evidence type="ECO:0000313" key="3">
    <source>
        <dbReference type="EMBL" id="KDN42087.1"/>
    </source>
</evidence>
<dbReference type="OrthoDB" id="10039566at2759"/>
<dbReference type="GO" id="GO:0000329">
    <property type="term" value="C:fungal-type vacuole membrane"/>
    <property type="evidence" value="ECO:0007669"/>
    <property type="project" value="InterPro"/>
</dbReference>
<dbReference type="OMA" id="FAFPVDI"/>
<keyword evidence="2" id="KW-0812">Transmembrane</keyword>
<feature type="region of interest" description="Disordered" evidence="1">
    <location>
        <begin position="1"/>
        <end position="30"/>
    </location>
</feature>
<dbReference type="InterPro" id="IPR046368">
    <property type="entry name" value="Tag1"/>
</dbReference>
<dbReference type="PANTHER" id="PTHR35895:SF1">
    <property type="entry name" value="LIPID-BINDING SERUM GLYCOPROTEIN C-TERMINAL DOMAIN-CONTAINING PROTEIN"/>
    <property type="match status" value="1"/>
</dbReference>
<gene>
    <name evidence="3" type="ORF">K437DRAFT_226392</name>
</gene>
<feature type="transmembrane region" description="Helical" evidence="2">
    <location>
        <begin position="57"/>
        <end position="85"/>
    </location>
</feature>
<name>A0A066VK23_TILAU</name>
<accession>A0A066VK23</accession>